<dbReference type="Proteomes" id="UP000310200">
    <property type="component" value="Unassembled WGS sequence"/>
</dbReference>
<dbReference type="EMBL" id="QBLH01002909">
    <property type="protein sequence ID" value="TGZ46252.1"/>
    <property type="molecule type" value="Genomic_DNA"/>
</dbReference>
<comment type="caution">
    <text evidence="1">The sequence shown here is derived from an EMBL/GenBank/DDBJ whole genome shotgun (WGS) entry which is preliminary data.</text>
</comment>
<accession>A0A4S2KA87</accession>
<evidence type="ECO:0000313" key="1">
    <source>
        <dbReference type="EMBL" id="TGZ46252.1"/>
    </source>
</evidence>
<protein>
    <submittedName>
        <fullName evidence="1">Uncharacterized protein</fullName>
    </submittedName>
</protein>
<organism evidence="1 2">
    <name type="scientific">Temnothorax longispinosus</name>
    <dbReference type="NCBI Taxonomy" id="300112"/>
    <lineage>
        <taxon>Eukaryota</taxon>
        <taxon>Metazoa</taxon>
        <taxon>Ecdysozoa</taxon>
        <taxon>Arthropoda</taxon>
        <taxon>Hexapoda</taxon>
        <taxon>Insecta</taxon>
        <taxon>Pterygota</taxon>
        <taxon>Neoptera</taxon>
        <taxon>Endopterygota</taxon>
        <taxon>Hymenoptera</taxon>
        <taxon>Apocrita</taxon>
        <taxon>Aculeata</taxon>
        <taxon>Formicoidea</taxon>
        <taxon>Formicidae</taxon>
        <taxon>Myrmicinae</taxon>
        <taxon>Temnothorax</taxon>
    </lineage>
</organism>
<gene>
    <name evidence="1" type="ORF">DBV15_11476</name>
</gene>
<dbReference type="AlphaFoldDB" id="A0A4S2KA87"/>
<name>A0A4S2KA87_9HYME</name>
<reference evidence="1 2" key="1">
    <citation type="journal article" date="2019" name="Philos. Trans. R. Soc. Lond., B, Biol. Sci.">
        <title>Ant behaviour and brain gene expression of defending hosts depend on the ecological success of the intruding social parasite.</title>
        <authorList>
            <person name="Kaur R."/>
            <person name="Stoldt M."/>
            <person name="Jongepier E."/>
            <person name="Feldmeyer B."/>
            <person name="Menzel F."/>
            <person name="Bornberg-Bauer E."/>
            <person name="Foitzik S."/>
        </authorList>
    </citation>
    <scope>NUCLEOTIDE SEQUENCE [LARGE SCALE GENOMIC DNA]</scope>
    <source>
        <tissue evidence="1">Whole body</tissue>
    </source>
</reference>
<evidence type="ECO:0000313" key="2">
    <source>
        <dbReference type="Proteomes" id="UP000310200"/>
    </source>
</evidence>
<proteinExistence type="predicted"/>
<sequence>MQITEKQEVCQYSDTRLVSAKLITREVVNALTDLREIVLLTARWGFYDREDGGTARGLTGKPHKIAPTGGSISGFQLPGRTAKHLAAHYAVHSIV</sequence>
<keyword evidence="2" id="KW-1185">Reference proteome</keyword>